<proteinExistence type="predicted"/>
<keyword evidence="5" id="KW-1185">Reference proteome</keyword>
<evidence type="ECO:0000313" key="5">
    <source>
        <dbReference type="Proteomes" id="UP001296873"/>
    </source>
</evidence>
<dbReference type="Proteomes" id="UP001296873">
    <property type="component" value="Unassembled WGS sequence"/>
</dbReference>
<feature type="coiled-coil region" evidence="1">
    <location>
        <begin position="160"/>
        <end position="187"/>
    </location>
</feature>
<evidence type="ECO:0000259" key="2">
    <source>
        <dbReference type="Pfam" id="PF01548"/>
    </source>
</evidence>
<dbReference type="InterPro" id="IPR002525">
    <property type="entry name" value="Transp_IS110-like_N"/>
</dbReference>
<dbReference type="InterPro" id="IPR047650">
    <property type="entry name" value="Transpos_IS110"/>
</dbReference>
<dbReference type="NCBIfam" id="NF033542">
    <property type="entry name" value="transpos_IS110"/>
    <property type="match status" value="1"/>
</dbReference>
<comment type="caution">
    <text evidence="4">The sequence shown here is derived from an EMBL/GenBank/DDBJ whole genome shotgun (WGS) entry which is preliminary data.</text>
</comment>
<evidence type="ECO:0000256" key="1">
    <source>
        <dbReference type="SAM" id="Coils"/>
    </source>
</evidence>
<feature type="domain" description="Transposase IS116/IS110/IS902 C-terminal" evidence="3">
    <location>
        <begin position="196"/>
        <end position="279"/>
    </location>
</feature>
<dbReference type="EMBL" id="NRRL01000263">
    <property type="protein sequence ID" value="MBK1671636.1"/>
    <property type="molecule type" value="Genomic_DNA"/>
</dbReference>
<dbReference type="InterPro" id="IPR003346">
    <property type="entry name" value="Transposase_20"/>
</dbReference>
<dbReference type="Pfam" id="PF01548">
    <property type="entry name" value="DEDD_Tnp_IS110"/>
    <property type="match status" value="1"/>
</dbReference>
<feature type="domain" description="Transposase IS110-like N-terminal" evidence="2">
    <location>
        <begin position="6"/>
        <end position="152"/>
    </location>
</feature>
<keyword evidence="1" id="KW-0175">Coiled coil</keyword>
<sequence>MDEATLGVDTGKTKLQLHLIRADGRKRKKGVDNTADGHAHLKDWLAKHADAPVRVVLEATGRYWMDLAMTLHEAGYVVSVVNPARVKHFQRVQLGRGKSDRIDAHAVAQFGHLLRPTAWTPPPAAVLRLRDLVRIREQLVEDLTAHRNQLQAGRLCDAARRVTEQTIADLEQRLAEVERAIRDEIAADPELARRHDLLVSIPGIATETAAGILVELPDVSLFQHAKQVAAYAGLSPAPNQSGDTLDKPARICRVGNANLRRMLYMPALAARRQNPCVRALDDRLAAKGRLAGKQRVAAAMRKLLALCYGVLKTGQPFDPNWAATRA</sequence>
<protein>
    <recommendedName>
        <fullName evidence="6">IS110 family transposase</fullName>
    </recommendedName>
</protein>
<name>A0ABS1DNP1_9PROT</name>
<evidence type="ECO:0000313" key="4">
    <source>
        <dbReference type="EMBL" id="MBK1671636.1"/>
    </source>
</evidence>
<evidence type="ECO:0008006" key="6">
    <source>
        <dbReference type="Google" id="ProtNLM"/>
    </source>
</evidence>
<accession>A0ABS1DNP1</accession>
<organism evidence="4 5">
    <name type="scientific">Rhodovibrio sodomensis</name>
    <dbReference type="NCBI Taxonomy" id="1088"/>
    <lineage>
        <taxon>Bacteria</taxon>
        <taxon>Pseudomonadati</taxon>
        <taxon>Pseudomonadota</taxon>
        <taxon>Alphaproteobacteria</taxon>
        <taxon>Rhodospirillales</taxon>
        <taxon>Rhodovibrionaceae</taxon>
        <taxon>Rhodovibrio</taxon>
    </lineage>
</organism>
<dbReference type="RefSeq" id="WP_200344740.1">
    <property type="nucleotide sequence ID" value="NZ_NRRL01000263.1"/>
</dbReference>
<dbReference type="Pfam" id="PF02371">
    <property type="entry name" value="Transposase_20"/>
    <property type="match status" value="1"/>
</dbReference>
<gene>
    <name evidence="4" type="ORF">CKO28_26970</name>
</gene>
<reference evidence="4 5" key="1">
    <citation type="journal article" date="2020" name="Microorganisms">
        <title>Osmotic Adaptation and Compatible Solute Biosynthesis of Phototrophic Bacteria as Revealed from Genome Analyses.</title>
        <authorList>
            <person name="Imhoff J.F."/>
            <person name="Rahn T."/>
            <person name="Kunzel S."/>
            <person name="Keller A."/>
            <person name="Neulinger S.C."/>
        </authorList>
    </citation>
    <scope>NUCLEOTIDE SEQUENCE [LARGE SCALE GENOMIC DNA]</scope>
    <source>
        <strain evidence="4 5">DSM 9895</strain>
    </source>
</reference>
<evidence type="ECO:0000259" key="3">
    <source>
        <dbReference type="Pfam" id="PF02371"/>
    </source>
</evidence>
<dbReference type="PANTHER" id="PTHR33055">
    <property type="entry name" value="TRANSPOSASE FOR INSERTION SEQUENCE ELEMENT IS1111A"/>
    <property type="match status" value="1"/>
</dbReference>
<dbReference type="PANTHER" id="PTHR33055:SF3">
    <property type="entry name" value="PUTATIVE TRANSPOSASE FOR IS117-RELATED"/>
    <property type="match status" value="1"/>
</dbReference>